<dbReference type="InterPro" id="IPR047057">
    <property type="entry name" value="MerR_fam"/>
</dbReference>
<sequence length="296" mass="34545">MNIQTVEQKTGLTKRMIRHYEDLGLINPGRSENNYRDYSEKDVDQLFFIKAMRDVGFGLEDVAQVLKEGKTEEVLRRHLNNLLLKKRELYTEHKNNFHIIRRILKTNTLIDGLLDKIVSAHTPPLADEQVSSIEDFLNKHHVVHGHIKPLAELAPIAHFGFEEEFKITDTLFMTYRDVFEDVSLPRASIAVCKELYSYFILFSEIHRPSEFHKKVLSQFSQQFKKISSELSTQFEAMSDDVTSLERIFSHFDLAVLIRMENDKKESFELVLPGQPLVVYLSQKEGVAYNQNEWLEK</sequence>
<reference evidence="3 4" key="1">
    <citation type="submission" date="2016-03" db="EMBL/GenBank/DDBJ databases">
        <authorList>
            <person name="Ploux O."/>
        </authorList>
    </citation>
    <scope>NUCLEOTIDE SEQUENCE [LARGE SCALE GENOMIC DNA]</scope>
    <source>
        <strain evidence="3 4">R0</strain>
    </source>
</reference>
<evidence type="ECO:0000313" key="3">
    <source>
        <dbReference type="EMBL" id="KYG63218.1"/>
    </source>
</evidence>
<dbReference type="OrthoDB" id="5297952at2"/>
<organism evidence="3 4">
    <name type="scientific">Bdellovibrio bacteriovorus</name>
    <dbReference type="NCBI Taxonomy" id="959"/>
    <lineage>
        <taxon>Bacteria</taxon>
        <taxon>Pseudomonadati</taxon>
        <taxon>Bdellovibrionota</taxon>
        <taxon>Bdellovibrionia</taxon>
        <taxon>Bdellovibrionales</taxon>
        <taxon>Pseudobdellovibrionaceae</taxon>
        <taxon>Bdellovibrio</taxon>
    </lineage>
</organism>
<dbReference type="Pfam" id="PF13411">
    <property type="entry name" value="MerR_1"/>
    <property type="match status" value="1"/>
</dbReference>
<dbReference type="RefSeq" id="WP_061836293.1">
    <property type="nucleotide sequence ID" value="NZ_LUKE01000004.1"/>
</dbReference>
<dbReference type="GO" id="GO:0003677">
    <property type="term" value="F:DNA binding"/>
    <property type="evidence" value="ECO:0007669"/>
    <property type="project" value="UniProtKB-KW"/>
</dbReference>
<feature type="domain" description="HTH merR-type" evidence="2">
    <location>
        <begin position="1"/>
        <end position="68"/>
    </location>
</feature>
<dbReference type="GO" id="GO:0003700">
    <property type="term" value="F:DNA-binding transcription factor activity"/>
    <property type="evidence" value="ECO:0007669"/>
    <property type="project" value="InterPro"/>
</dbReference>
<protein>
    <recommendedName>
        <fullName evidence="2">HTH merR-type domain-containing protein</fullName>
    </recommendedName>
</protein>
<dbReference type="AlphaFoldDB" id="A0A150WHZ7"/>
<evidence type="ECO:0000259" key="2">
    <source>
        <dbReference type="PROSITE" id="PS50937"/>
    </source>
</evidence>
<keyword evidence="1" id="KW-0238">DNA-binding</keyword>
<dbReference type="CDD" id="cd00592">
    <property type="entry name" value="HTH_MerR-like"/>
    <property type="match status" value="1"/>
</dbReference>
<keyword evidence="4" id="KW-1185">Reference proteome</keyword>
<proteinExistence type="predicted"/>
<dbReference type="PANTHER" id="PTHR30204:SF93">
    <property type="entry name" value="HTH MERR-TYPE DOMAIN-CONTAINING PROTEIN"/>
    <property type="match status" value="1"/>
</dbReference>
<accession>A0A150WHZ7</accession>
<dbReference type="Proteomes" id="UP000075320">
    <property type="component" value="Unassembled WGS sequence"/>
</dbReference>
<dbReference type="InterPro" id="IPR000551">
    <property type="entry name" value="MerR-type_HTH_dom"/>
</dbReference>
<dbReference type="Gene3D" id="1.10.1660.10">
    <property type="match status" value="1"/>
</dbReference>
<dbReference type="PROSITE" id="PS50937">
    <property type="entry name" value="HTH_MERR_2"/>
    <property type="match status" value="1"/>
</dbReference>
<gene>
    <name evidence="3" type="ORF">AZI86_16075</name>
</gene>
<dbReference type="InterPro" id="IPR009061">
    <property type="entry name" value="DNA-bd_dom_put_sf"/>
</dbReference>
<dbReference type="EMBL" id="LUKE01000004">
    <property type="protein sequence ID" value="KYG63218.1"/>
    <property type="molecule type" value="Genomic_DNA"/>
</dbReference>
<dbReference type="PANTHER" id="PTHR30204">
    <property type="entry name" value="REDOX-CYCLING DRUG-SENSING TRANSCRIPTIONAL ACTIVATOR SOXR"/>
    <property type="match status" value="1"/>
</dbReference>
<dbReference type="SMART" id="SM00422">
    <property type="entry name" value="HTH_MERR"/>
    <property type="match status" value="1"/>
</dbReference>
<evidence type="ECO:0000313" key="4">
    <source>
        <dbReference type="Proteomes" id="UP000075320"/>
    </source>
</evidence>
<name>A0A150WHZ7_BDEBC</name>
<evidence type="ECO:0000256" key="1">
    <source>
        <dbReference type="ARBA" id="ARBA00023125"/>
    </source>
</evidence>
<comment type="caution">
    <text evidence="3">The sequence shown here is derived from an EMBL/GenBank/DDBJ whole genome shotgun (WGS) entry which is preliminary data.</text>
</comment>
<dbReference type="SUPFAM" id="SSF46955">
    <property type="entry name" value="Putative DNA-binding domain"/>
    <property type="match status" value="1"/>
</dbReference>